<protein>
    <submittedName>
        <fullName evidence="2">Glycosyltransferase family 1 protein</fullName>
    </submittedName>
</protein>
<dbReference type="RefSeq" id="WP_163697063.1">
    <property type="nucleotide sequence ID" value="NZ_QXHD01000004.1"/>
</dbReference>
<keyword evidence="2" id="KW-0808">Transferase</keyword>
<dbReference type="GO" id="GO:0016740">
    <property type="term" value="F:transferase activity"/>
    <property type="evidence" value="ECO:0007669"/>
    <property type="project" value="UniProtKB-KW"/>
</dbReference>
<dbReference type="Pfam" id="PF13524">
    <property type="entry name" value="Glyco_trans_1_2"/>
    <property type="match status" value="1"/>
</dbReference>
<gene>
    <name evidence="2" type="ORF">DXZ20_06175</name>
</gene>
<dbReference type="Proteomes" id="UP000481033">
    <property type="component" value="Unassembled WGS sequence"/>
</dbReference>
<dbReference type="InterPro" id="IPR055259">
    <property type="entry name" value="YkvP/CgeB_Glyco_trans-like"/>
</dbReference>
<proteinExistence type="predicted"/>
<evidence type="ECO:0000313" key="2">
    <source>
        <dbReference type="EMBL" id="NEZ55268.1"/>
    </source>
</evidence>
<dbReference type="EMBL" id="QXHD01000004">
    <property type="protein sequence ID" value="NEZ55268.1"/>
    <property type="molecule type" value="Genomic_DNA"/>
</dbReference>
<evidence type="ECO:0000259" key="1">
    <source>
        <dbReference type="Pfam" id="PF13524"/>
    </source>
</evidence>
<comment type="caution">
    <text evidence="2">The sequence shown here is derived from an EMBL/GenBank/DDBJ whole genome shotgun (WGS) entry which is preliminary data.</text>
</comment>
<feature type="domain" description="Spore protein YkvP/CgeB glycosyl transferase-like" evidence="1">
    <location>
        <begin position="238"/>
        <end position="353"/>
    </location>
</feature>
<reference evidence="2 3" key="1">
    <citation type="journal article" date="2020" name="Microb. Ecol.">
        <title>Ecogenomics of the Marine Benthic Filamentous Cyanobacterium Adonisia.</title>
        <authorList>
            <person name="Walter J.M."/>
            <person name="Coutinho F.H."/>
            <person name="Leomil L."/>
            <person name="Hargreaves P.I."/>
            <person name="Campeao M.E."/>
            <person name="Vieira V.V."/>
            <person name="Silva B.S."/>
            <person name="Fistarol G.O."/>
            <person name="Salomon P.S."/>
            <person name="Sawabe T."/>
            <person name="Mino S."/>
            <person name="Hosokawa M."/>
            <person name="Miyashita H."/>
            <person name="Maruyama F."/>
            <person name="van Verk M.C."/>
            <person name="Dutilh B.E."/>
            <person name="Thompson C.C."/>
            <person name="Thompson F.L."/>
        </authorList>
    </citation>
    <scope>NUCLEOTIDE SEQUENCE [LARGE SCALE GENOMIC DNA]</scope>
    <source>
        <strain evidence="2 3">CCMR0081</strain>
    </source>
</reference>
<evidence type="ECO:0000313" key="3">
    <source>
        <dbReference type="Proteomes" id="UP000481033"/>
    </source>
</evidence>
<sequence length="386" mass="45112">MLINSSVKQREKQPRILVASVRGFRFQVANCVLYEFEDFICDLEGAELYAPTQEFDLARKIYRFSKYATHSDKIASALAPFPTKVLLENEYDLLFVVCDNPWQLHLLETIKNWRDKCRHKACYIMETWKPNFDDWRLAQEPFKNFDHIFAGTAHCVEIYSNVTGLPSNYLAPAIDALKFCPYPNPPQRMIDVCCVGRRHPETHQSLFQRSQQDDNFFYYYDTVNNRDLEVGNPQEHRAKLVNLLQRSQYNIAVNARFDALEETGGYQEMGSRYFEAVAAGTVLLGIPPKGDVFPRYFDWEDAIVHVDLYEQDILAVMETLNAQPDRLERIRRRNVVNALLKHDWVYRWREVLAAFDLQPSQAVIEREKQLQQLAYRVDSIDMSIAC</sequence>
<dbReference type="AlphaFoldDB" id="A0A6M0RGB2"/>
<keyword evidence="3" id="KW-1185">Reference proteome</keyword>
<accession>A0A6M0RGB2</accession>
<organism evidence="2 3">
    <name type="scientific">Adonisia turfae CCMR0081</name>
    <dbReference type="NCBI Taxonomy" id="2292702"/>
    <lineage>
        <taxon>Bacteria</taxon>
        <taxon>Bacillati</taxon>
        <taxon>Cyanobacteriota</taxon>
        <taxon>Adonisia</taxon>
        <taxon>Adonisia turfae</taxon>
    </lineage>
</organism>
<name>A0A6M0RGB2_9CYAN</name>